<proteinExistence type="predicted"/>
<sequence length="64" mass="7149">MRILYLLFPFILLLVQGAAAISIPGKAMFLRLSGPCFFGKLPQSLINLKTCFCFNSCCTLCWDV</sequence>
<gene>
    <name evidence="2" type="primary">LOC101794476</name>
</gene>
<dbReference type="Ensembl" id="ENSAPLT00020002121.1">
    <property type="protein sequence ID" value="ENSAPLP00020001983.1"/>
    <property type="gene ID" value="ENSAPLG00020001434.1"/>
</dbReference>
<evidence type="ECO:0000313" key="2">
    <source>
        <dbReference type="Ensembl" id="ENSAPLP00020001983.1"/>
    </source>
</evidence>
<organism evidence="2 3">
    <name type="scientific">Anas platyrhynchos</name>
    <name type="common">Mallard</name>
    <name type="synonym">Anas boschas</name>
    <dbReference type="NCBI Taxonomy" id="8839"/>
    <lineage>
        <taxon>Eukaryota</taxon>
        <taxon>Metazoa</taxon>
        <taxon>Chordata</taxon>
        <taxon>Craniata</taxon>
        <taxon>Vertebrata</taxon>
        <taxon>Euteleostomi</taxon>
        <taxon>Archelosauria</taxon>
        <taxon>Archosauria</taxon>
        <taxon>Dinosauria</taxon>
        <taxon>Saurischia</taxon>
        <taxon>Theropoda</taxon>
        <taxon>Coelurosauria</taxon>
        <taxon>Aves</taxon>
        <taxon>Neognathae</taxon>
        <taxon>Galloanserae</taxon>
        <taxon>Anseriformes</taxon>
        <taxon>Anatidae</taxon>
        <taxon>Anatinae</taxon>
        <taxon>Anas</taxon>
    </lineage>
</organism>
<dbReference type="Proteomes" id="UP000694400">
    <property type="component" value="Chromosome 3"/>
</dbReference>
<reference evidence="2" key="3">
    <citation type="submission" date="2025-09" db="UniProtKB">
        <authorList>
            <consortium name="Ensembl"/>
        </authorList>
    </citation>
    <scope>IDENTIFICATION</scope>
</reference>
<keyword evidence="1" id="KW-0732">Signal</keyword>
<name>A0A8B9QQT5_ANAPL</name>
<feature type="chain" id="PRO_5034035412" evidence="1">
    <location>
        <begin position="21"/>
        <end position="64"/>
    </location>
</feature>
<evidence type="ECO:0000256" key="1">
    <source>
        <dbReference type="SAM" id="SignalP"/>
    </source>
</evidence>
<reference evidence="2" key="1">
    <citation type="submission" date="2019-08" db="EMBL/GenBank/DDBJ databases">
        <title>Three high-quality genomes provides insights into domestication of ducks.</title>
        <authorList>
            <person name="Hou Z.C."/>
            <person name="Zhu F."/>
            <person name="Yin Z.T."/>
            <person name="Zhang F."/>
        </authorList>
    </citation>
    <scope>NUCLEOTIDE SEQUENCE [LARGE SCALE GENOMIC DNA]</scope>
</reference>
<protein>
    <submittedName>
        <fullName evidence="2">Uncharacterized protein</fullName>
    </submittedName>
</protein>
<feature type="signal peptide" evidence="1">
    <location>
        <begin position="1"/>
        <end position="20"/>
    </location>
</feature>
<accession>A0A8B9QQT5</accession>
<reference evidence="2" key="2">
    <citation type="submission" date="2025-08" db="UniProtKB">
        <authorList>
            <consortium name="Ensembl"/>
        </authorList>
    </citation>
    <scope>IDENTIFICATION</scope>
</reference>
<dbReference type="AlphaFoldDB" id="A0A8B9QQT5"/>
<evidence type="ECO:0000313" key="3">
    <source>
        <dbReference type="Proteomes" id="UP000694400"/>
    </source>
</evidence>